<evidence type="ECO:0000313" key="3">
    <source>
        <dbReference type="Proteomes" id="UP000565078"/>
    </source>
</evidence>
<protein>
    <submittedName>
        <fullName evidence="2">Uncharacterized protein</fullName>
    </submittedName>
</protein>
<gene>
    <name evidence="2" type="ORF">HA254_07185</name>
</gene>
<evidence type="ECO:0000313" key="2">
    <source>
        <dbReference type="EMBL" id="HIH10419.1"/>
    </source>
</evidence>
<comment type="caution">
    <text evidence="2">The sequence shown here is derived from an EMBL/GenBank/DDBJ whole genome shotgun (WGS) entry which is preliminary data.</text>
</comment>
<keyword evidence="1" id="KW-0472">Membrane</keyword>
<accession>A0A7J4J1R7</accession>
<dbReference type="EMBL" id="DUGC01000115">
    <property type="protein sequence ID" value="HIH10419.1"/>
    <property type="molecule type" value="Genomic_DNA"/>
</dbReference>
<reference evidence="3" key="1">
    <citation type="journal article" date="2020" name="bioRxiv">
        <title>A rank-normalized archaeal taxonomy based on genome phylogeny resolves widespread incomplete and uneven classifications.</title>
        <authorList>
            <person name="Rinke C."/>
            <person name="Chuvochina M."/>
            <person name="Mussig A.J."/>
            <person name="Chaumeil P.-A."/>
            <person name="Waite D.W."/>
            <person name="Whitman W.B."/>
            <person name="Parks D.H."/>
            <person name="Hugenholtz P."/>
        </authorList>
    </citation>
    <scope>NUCLEOTIDE SEQUENCE [LARGE SCALE GENOMIC DNA]</scope>
</reference>
<evidence type="ECO:0000256" key="1">
    <source>
        <dbReference type="SAM" id="Phobius"/>
    </source>
</evidence>
<organism evidence="2 3">
    <name type="scientific">Candidatus Iainarchaeum sp</name>
    <dbReference type="NCBI Taxonomy" id="3101447"/>
    <lineage>
        <taxon>Archaea</taxon>
        <taxon>Candidatus Iainarchaeota</taxon>
        <taxon>Candidatus Iainarchaeia</taxon>
        <taxon>Candidatus Iainarchaeales</taxon>
        <taxon>Candidatus Iainarchaeaceae</taxon>
        <taxon>Candidatus Iainarchaeum</taxon>
    </lineage>
</organism>
<proteinExistence type="predicted"/>
<dbReference type="AlphaFoldDB" id="A0A7J4J1R7"/>
<sequence length="130" mass="13495">MQALFIVILVALAAIFISINQAGLALLTGIVLLADLAGGLLSGVIGALFGTFGALKETAQGEAAEVEAAKVKYPSGKKAFEEGFGRLGKEFGKREKDKQEGKMIKSKLNTANLAASVENFLAGIGKALKK</sequence>
<keyword evidence="1" id="KW-0812">Transmembrane</keyword>
<dbReference type="Proteomes" id="UP000565078">
    <property type="component" value="Unassembled WGS sequence"/>
</dbReference>
<keyword evidence="1" id="KW-1133">Transmembrane helix</keyword>
<feature type="transmembrane region" description="Helical" evidence="1">
    <location>
        <begin position="37"/>
        <end position="55"/>
    </location>
</feature>
<name>A0A7J4J1R7_9ARCH</name>